<evidence type="ECO:0000313" key="2">
    <source>
        <dbReference type="EMBL" id="POG63757.1"/>
    </source>
</evidence>
<dbReference type="Proteomes" id="UP000018888">
    <property type="component" value="Unassembled WGS sequence"/>
</dbReference>
<gene>
    <name evidence="2" type="ORF">GLOIN_2v1682931</name>
    <name evidence="1" type="ORF">GLOINDRAFT_339292</name>
</gene>
<accession>U9T6W4</accession>
<protein>
    <submittedName>
        <fullName evidence="1">Uncharacterized protein</fullName>
    </submittedName>
</protein>
<dbReference type="AlphaFoldDB" id="U9T6W4"/>
<dbReference type="VEuPathDB" id="FungiDB:RhiirFUN_012484"/>
<reference evidence="1" key="2">
    <citation type="submission" date="2013-07" db="EMBL/GenBank/DDBJ databases">
        <title>The genome of an arbuscular mycorrhizal fungus provides insights into the evolution of the oldest plant symbiosis.</title>
        <authorList>
            <consortium name="DOE Joint Genome Institute"/>
            <person name="Tisserant E."/>
            <person name="Malbreil M."/>
            <person name="Kuo A."/>
            <person name="Kohler A."/>
            <person name="Symeonidi A."/>
            <person name="Balestrini R."/>
            <person name="Charron P."/>
            <person name="Duensing N."/>
            <person name="Frei-dit-Frey N."/>
            <person name="Gianinazzi-Pearson V."/>
            <person name="Gilbert B."/>
            <person name="Handa Y."/>
            <person name="Hijri M."/>
            <person name="Kaul R."/>
            <person name="Kawaguchi M."/>
            <person name="Krajinski F."/>
            <person name="Lammers P."/>
            <person name="Lapierre D."/>
            <person name="Masclaux F.G."/>
            <person name="Murat C."/>
            <person name="Morin E."/>
            <person name="Ndikumana S."/>
            <person name="Pagni M."/>
            <person name="Petitpierre D."/>
            <person name="Requena N."/>
            <person name="Rosikiewicz P."/>
            <person name="Riley R."/>
            <person name="Saito K."/>
            <person name="San Clemente H."/>
            <person name="Shapiro H."/>
            <person name="van Tuinen D."/>
            <person name="Becard G."/>
            <person name="Bonfante P."/>
            <person name="Paszkowski U."/>
            <person name="Shachar-Hill Y."/>
            <person name="Young J.P."/>
            <person name="Sanders I.R."/>
            <person name="Henrissat B."/>
            <person name="Rensing S.A."/>
            <person name="Grigoriev I.V."/>
            <person name="Corradi N."/>
            <person name="Roux C."/>
            <person name="Martin F."/>
        </authorList>
    </citation>
    <scope>NUCLEOTIDE SEQUENCE</scope>
    <source>
        <strain evidence="1">DAOM 197198</strain>
    </source>
</reference>
<keyword evidence="3" id="KW-1185">Reference proteome</keyword>
<reference evidence="2 3" key="3">
    <citation type="journal article" date="2018" name="New Phytol.">
        <title>High intraspecific genome diversity in the model arbuscular mycorrhizal symbiont Rhizophagus irregularis.</title>
        <authorList>
            <person name="Chen E.C.H."/>
            <person name="Morin E."/>
            <person name="Beaudet D."/>
            <person name="Noel J."/>
            <person name="Yildirir G."/>
            <person name="Ndikumana S."/>
            <person name="Charron P."/>
            <person name="St-Onge C."/>
            <person name="Giorgi J."/>
            <person name="Kruger M."/>
            <person name="Marton T."/>
            <person name="Ropars J."/>
            <person name="Grigoriev I.V."/>
            <person name="Hainaut M."/>
            <person name="Henrissat B."/>
            <person name="Roux C."/>
            <person name="Martin F."/>
            <person name="Corradi N."/>
        </authorList>
    </citation>
    <scope>NUCLEOTIDE SEQUENCE [LARGE SCALE GENOMIC DNA]</scope>
    <source>
        <strain evidence="3">DAOM 181602 / DAOM 197198 / MUCL 43194</strain>
        <strain evidence="2">DAOM 197198</strain>
    </source>
</reference>
<dbReference type="EMBL" id="AUPC02000257">
    <property type="protein sequence ID" value="POG63757.1"/>
    <property type="molecule type" value="Genomic_DNA"/>
</dbReference>
<organism evidence="1">
    <name type="scientific">Rhizophagus irregularis (strain DAOM 181602 / DAOM 197198 / MUCL 43194)</name>
    <name type="common">Arbuscular mycorrhizal fungus</name>
    <name type="synonym">Glomus intraradices</name>
    <dbReference type="NCBI Taxonomy" id="747089"/>
    <lineage>
        <taxon>Eukaryota</taxon>
        <taxon>Fungi</taxon>
        <taxon>Fungi incertae sedis</taxon>
        <taxon>Mucoromycota</taxon>
        <taxon>Glomeromycotina</taxon>
        <taxon>Glomeromycetes</taxon>
        <taxon>Glomerales</taxon>
        <taxon>Glomeraceae</taxon>
        <taxon>Rhizophagus</taxon>
    </lineage>
</organism>
<evidence type="ECO:0000313" key="1">
    <source>
        <dbReference type="EMBL" id="ERZ99075.1"/>
    </source>
</evidence>
<sequence>MAEAFDQGIRGTFQNVRNNNTFQREGKKSTLNRLSSDIDIHHLGRLVYSLDLCLPAFREDEIKNANRLFNEKSGMLSRKLDNNSTESKFTTINCKHNVLKRDSKRNSCEVHDGCFSSLQSTNELQGDKFESTKYADVVSGIRCGECPNRRSIGILQTRFGELFRIGTLGNNAWTTDGTPSETCRFIHAHSFPTQESSTIEDKGTVSQVPACAVQNGKTLRYNNNSILVDAFGKSGRSRIGAFIGFKILKDSDPKELTSYITSVSEFGFNHIIIIGEIYSGIVFLDCYGRVFVWEDEGQMVFPLGGSPEEASKRSIGGDKLGWFVENGNVYMYIKKPQPCFFQFDTIRGT</sequence>
<dbReference type="EMBL" id="KI298271">
    <property type="protein sequence ID" value="ERZ99075.1"/>
    <property type="molecule type" value="Genomic_DNA"/>
</dbReference>
<dbReference type="HOGENOM" id="CLU_054617_0_0_1"/>
<reference evidence="2 3" key="1">
    <citation type="journal article" date="2013" name="Proc. Natl. Acad. Sci. U.S.A.">
        <title>Genome of an arbuscular mycorrhizal fungus provides insight into the oldest plant symbiosis.</title>
        <authorList>
            <person name="Tisserant E."/>
            <person name="Malbreil M."/>
            <person name="Kuo A."/>
            <person name="Kohler A."/>
            <person name="Symeonidi A."/>
            <person name="Balestrini R."/>
            <person name="Charron P."/>
            <person name="Duensing N."/>
            <person name="Frei Dit Frey N."/>
            <person name="Gianinazzi-Pearson V."/>
            <person name="Gilbert L.B."/>
            <person name="Handa Y."/>
            <person name="Herr J.R."/>
            <person name="Hijri M."/>
            <person name="Koul R."/>
            <person name="Kawaguchi M."/>
            <person name="Krajinski F."/>
            <person name="Lammers P.J."/>
            <person name="Masclaux F.G."/>
            <person name="Murat C."/>
            <person name="Morin E."/>
            <person name="Ndikumana S."/>
            <person name="Pagni M."/>
            <person name="Petitpierre D."/>
            <person name="Requena N."/>
            <person name="Rosikiewicz P."/>
            <person name="Riley R."/>
            <person name="Saito K."/>
            <person name="San Clemente H."/>
            <person name="Shapiro H."/>
            <person name="van Tuinen D."/>
            <person name="Becard G."/>
            <person name="Bonfante P."/>
            <person name="Paszkowski U."/>
            <person name="Shachar-Hill Y.Y."/>
            <person name="Tuskan G.A."/>
            <person name="Young P.W."/>
            <person name="Sanders I.R."/>
            <person name="Henrissat B."/>
            <person name="Rensing S.A."/>
            <person name="Grigoriev I.V."/>
            <person name="Corradi N."/>
            <person name="Roux C."/>
            <person name="Martin F."/>
        </authorList>
    </citation>
    <scope>NUCLEOTIDE SEQUENCE [LARGE SCALE GENOMIC DNA]</scope>
    <source>
        <strain evidence="3">DAOM 181602 / DAOM 197198 / MUCL 43194</strain>
        <strain evidence="2">DAOM 197198</strain>
    </source>
</reference>
<evidence type="ECO:0000313" key="3">
    <source>
        <dbReference type="Proteomes" id="UP000018888"/>
    </source>
</evidence>
<proteinExistence type="predicted"/>
<name>U9T6W4_RHIID</name>